<feature type="non-terminal residue" evidence="1">
    <location>
        <position position="165"/>
    </location>
</feature>
<evidence type="ECO:0000313" key="1">
    <source>
        <dbReference type="EMBL" id="JAT25781.1"/>
    </source>
</evidence>
<reference evidence="1" key="1">
    <citation type="submission" date="2015-11" db="EMBL/GenBank/DDBJ databases">
        <title>De novo transcriptome assembly of four potential Pierce s Disease insect vectors from Arizona vineyards.</title>
        <authorList>
            <person name="Tassone E.E."/>
        </authorList>
    </citation>
    <scope>NUCLEOTIDE SEQUENCE</scope>
</reference>
<gene>
    <name evidence="1" type="ORF">g.53833</name>
</gene>
<organism evidence="1">
    <name type="scientific">Graphocephala atropunctata</name>
    <dbReference type="NCBI Taxonomy" id="36148"/>
    <lineage>
        <taxon>Eukaryota</taxon>
        <taxon>Metazoa</taxon>
        <taxon>Ecdysozoa</taxon>
        <taxon>Arthropoda</taxon>
        <taxon>Hexapoda</taxon>
        <taxon>Insecta</taxon>
        <taxon>Pterygota</taxon>
        <taxon>Neoptera</taxon>
        <taxon>Paraneoptera</taxon>
        <taxon>Hemiptera</taxon>
        <taxon>Auchenorrhyncha</taxon>
        <taxon>Membracoidea</taxon>
        <taxon>Cicadellidae</taxon>
        <taxon>Cicadellinae</taxon>
        <taxon>Cicadellini</taxon>
        <taxon>Graphocephala</taxon>
    </lineage>
</organism>
<dbReference type="PANTHER" id="PTHR22455:SF10">
    <property type="entry name" value="CILIA- AND FLAGELLA-ASSOCIATED PROTEIN 91"/>
    <property type="match status" value="1"/>
</dbReference>
<dbReference type="EMBL" id="GEBQ01014196">
    <property type="protein sequence ID" value="JAT25781.1"/>
    <property type="molecule type" value="Transcribed_RNA"/>
</dbReference>
<dbReference type="PANTHER" id="PTHR22455">
    <property type="entry name" value="CILIA- AND FLAGELLA-ASSOCIATED PROTEIN 91"/>
    <property type="match status" value="1"/>
</dbReference>
<protein>
    <submittedName>
        <fullName evidence="1">Uncharacterized protein</fullName>
    </submittedName>
</protein>
<dbReference type="InterPro" id="IPR026720">
    <property type="entry name" value="CFAP91"/>
</dbReference>
<proteinExistence type="predicted"/>
<dbReference type="AlphaFoldDB" id="A0A1B6LPU6"/>
<accession>A0A1B6LPU6</accession>
<sequence length="165" mass="18162">MKVSKKSASFGSEKVRPTRPLDYIYDPLFTFSGPKGYYKNAHASYQAAAEFSVQPIFDSMFSDMVRYPRATLVVRPSHQMPQGIDPSYSGKVKATAQEKTVTAEVTGSDRYKYFRRPVAEGQSGAPTSRFPLLGAENVTNLGIMAPPTTAQKLQDRLTAATRARG</sequence>
<name>A0A1B6LPU6_9HEMI</name>